<dbReference type="eggNOG" id="COG1028">
    <property type="taxonomic scope" value="Bacteria"/>
</dbReference>
<dbReference type="OrthoDB" id="24750at2"/>
<proteinExistence type="inferred from homology"/>
<dbReference type="STRING" id="649638.Trad_1085"/>
<dbReference type="Proteomes" id="UP000000379">
    <property type="component" value="Chromosome"/>
</dbReference>
<dbReference type="Pfam" id="PF00106">
    <property type="entry name" value="adh_short"/>
    <property type="match status" value="1"/>
</dbReference>
<dbReference type="InterPro" id="IPR036291">
    <property type="entry name" value="NAD(P)-bd_dom_sf"/>
</dbReference>
<keyword evidence="2" id="KW-0560">Oxidoreductase</keyword>
<reference evidence="4" key="1">
    <citation type="submission" date="2010-05" db="EMBL/GenBank/DDBJ databases">
        <title>The complete genome of Truepera radiovictris DSM 17093.</title>
        <authorList>
            <consortium name="US DOE Joint Genome Institute (JGI-PGF)"/>
            <person name="Lucas S."/>
            <person name="Copeland A."/>
            <person name="Lapidus A."/>
            <person name="Glavina del Rio T."/>
            <person name="Dalin E."/>
            <person name="Tice H."/>
            <person name="Bruce D."/>
            <person name="Goodwin L."/>
            <person name="Pitluck S."/>
            <person name="Kyrpides N."/>
            <person name="Mavromatis K."/>
            <person name="Ovchinnikova G."/>
            <person name="Munk A.C."/>
            <person name="Detter J.C."/>
            <person name="Han C."/>
            <person name="Tapia R."/>
            <person name="Land M."/>
            <person name="Hauser L."/>
            <person name="Markowitz V."/>
            <person name="Cheng J.-F."/>
            <person name="Hugenholtz P."/>
            <person name="Woyke T."/>
            <person name="Wu D."/>
            <person name="Tindall B."/>
            <person name="Pomrenke H.G."/>
            <person name="Brambilla E."/>
            <person name="Klenk H.-P."/>
            <person name="Eisen J.A."/>
        </authorList>
    </citation>
    <scope>NUCLEOTIDE SEQUENCE [LARGE SCALE GENOMIC DNA]</scope>
    <source>
        <strain evidence="4">DSM 17093 / CIP 108686 / LMG 22925 / RQ-24</strain>
    </source>
</reference>
<dbReference type="CDD" id="cd05233">
    <property type="entry name" value="SDR_c"/>
    <property type="match status" value="1"/>
</dbReference>
<dbReference type="AlphaFoldDB" id="D7CVI4"/>
<comment type="similarity">
    <text evidence="1">Belongs to the short-chain dehydrogenases/reductases (SDR) family.</text>
</comment>
<keyword evidence="4" id="KW-1185">Reference proteome</keyword>
<evidence type="ECO:0000313" key="3">
    <source>
        <dbReference type="EMBL" id="ADI14212.1"/>
    </source>
</evidence>
<evidence type="ECO:0000256" key="2">
    <source>
        <dbReference type="ARBA" id="ARBA00023002"/>
    </source>
</evidence>
<dbReference type="PANTHER" id="PTHR43639">
    <property type="entry name" value="OXIDOREDUCTASE, SHORT-CHAIN DEHYDROGENASE/REDUCTASE FAMILY (AFU_ORTHOLOGUE AFUA_5G02870)"/>
    <property type="match status" value="1"/>
</dbReference>
<dbReference type="EMBL" id="CP002049">
    <property type="protein sequence ID" value="ADI14212.1"/>
    <property type="molecule type" value="Genomic_DNA"/>
</dbReference>
<evidence type="ECO:0000256" key="1">
    <source>
        <dbReference type="ARBA" id="ARBA00006484"/>
    </source>
</evidence>
<dbReference type="GO" id="GO:0016491">
    <property type="term" value="F:oxidoreductase activity"/>
    <property type="evidence" value="ECO:0007669"/>
    <property type="project" value="UniProtKB-KW"/>
</dbReference>
<sequence>MSVSVVLVTNVGQGFGRAIALAYGQADYDVVCADRNVTLASKTAAEIEELGGQAIPIQADMSVQMDVKNTFDKVFEIFGDLSGVVHVASFESNTRFSELGENEFAELIDENLKSTFLVLKAAARLLDDAWVVVVAPPKNATEPHMVAVRGAITRLAAGFEARYDTLSVNVAVPSRAASDPKHDAPLVENVLYLGSRSIGLSGHRLYVTLPPPPNDIEALLPEVRAALDETVRQDDLEASVYAELEAGEAHFGLLDDLDDDLERDLRDDEFDDLDESVPNADRL</sequence>
<organism evidence="3 4">
    <name type="scientific">Truepera radiovictrix (strain DSM 17093 / CIP 108686 / LMG 22925 / RQ-24)</name>
    <dbReference type="NCBI Taxonomy" id="649638"/>
    <lineage>
        <taxon>Bacteria</taxon>
        <taxon>Thermotogati</taxon>
        <taxon>Deinococcota</taxon>
        <taxon>Deinococci</taxon>
        <taxon>Trueperales</taxon>
        <taxon>Trueperaceae</taxon>
        <taxon>Truepera</taxon>
    </lineage>
</organism>
<dbReference type="SUPFAM" id="SSF51735">
    <property type="entry name" value="NAD(P)-binding Rossmann-fold domains"/>
    <property type="match status" value="1"/>
</dbReference>
<protein>
    <submittedName>
        <fullName evidence="3">Short-chain dehydrogenase/reductase SDR</fullName>
    </submittedName>
</protein>
<dbReference type="RefSeq" id="WP_013177583.1">
    <property type="nucleotide sequence ID" value="NC_014221.1"/>
</dbReference>
<dbReference type="Gene3D" id="3.40.50.720">
    <property type="entry name" value="NAD(P)-binding Rossmann-like Domain"/>
    <property type="match status" value="1"/>
</dbReference>
<dbReference type="PANTHER" id="PTHR43639:SF1">
    <property type="entry name" value="SHORT-CHAIN DEHYDROGENASE_REDUCTASE FAMILY PROTEIN"/>
    <property type="match status" value="1"/>
</dbReference>
<name>D7CVI4_TRURR</name>
<dbReference type="InterPro" id="IPR002347">
    <property type="entry name" value="SDR_fam"/>
</dbReference>
<reference evidence="3 4" key="2">
    <citation type="journal article" date="2011" name="Stand. Genomic Sci.">
        <title>Complete genome sequence of Truepera radiovictrix type strain (RQ-24).</title>
        <authorList>
            <person name="Ivanova N."/>
            <person name="Rohde C."/>
            <person name="Munk C."/>
            <person name="Nolan M."/>
            <person name="Lucas S."/>
            <person name="Del Rio T.G."/>
            <person name="Tice H."/>
            <person name="Deshpande S."/>
            <person name="Cheng J.F."/>
            <person name="Tapia R."/>
            <person name="Han C."/>
            <person name="Goodwin L."/>
            <person name="Pitluck S."/>
            <person name="Liolios K."/>
            <person name="Mavromatis K."/>
            <person name="Mikhailova N."/>
            <person name="Pati A."/>
            <person name="Chen A."/>
            <person name="Palaniappan K."/>
            <person name="Land M."/>
            <person name="Hauser L."/>
            <person name="Chang Y.J."/>
            <person name="Jeffries C.D."/>
            <person name="Brambilla E."/>
            <person name="Rohde M."/>
            <person name="Goker M."/>
            <person name="Tindall B.J."/>
            <person name="Woyke T."/>
            <person name="Bristow J."/>
            <person name="Eisen J.A."/>
            <person name="Markowitz V."/>
            <person name="Hugenholtz P."/>
            <person name="Kyrpides N.C."/>
            <person name="Klenk H.P."/>
            <person name="Lapidus A."/>
        </authorList>
    </citation>
    <scope>NUCLEOTIDE SEQUENCE [LARGE SCALE GENOMIC DNA]</scope>
    <source>
        <strain evidence="4">DSM 17093 / CIP 108686 / LMG 22925 / RQ-24</strain>
    </source>
</reference>
<accession>D7CVI4</accession>
<gene>
    <name evidence="3" type="ordered locus">Trad_1085</name>
</gene>
<evidence type="ECO:0000313" key="4">
    <source>
        <dbReference type="Proteomes" id="UP000000379"/>
    </source>
</evidence>
<dbReference type="KEGG" id="tra:Trad_1085"/>
<dbReference type="HOGENOM" id="CLU_010194_23_0_0"/>